<dbReference type="PANTHER" id="PTHR30250">
    <property type="entry name" value="PST FAMILY PREDICTED COLANIC ACID TRANSPORTER"/>
    <property type="match status" value="1"/>
</dbReference>
<feature type="transmembrane region" description="Helical" evidence="6">
    <location>
        <begin position="127"/>
        <end position="150"/>
    </location>
</feature>
<evidence type="ECO:0000256" key="3">
    <source>
        <dbReference type="ARBA" id="ARBA00022692"/>
    </source>
</evidence>
<feature type="transmembrane region" description="Helical" evidence="6">
    <location>
        <begin position="467"/>
        <end position="485"/>
    </location>
</feature>
<evidence type="ECO:0000256" key="6">
    <source>
        <dbReference type="SAM" id="Phobius"/>
    </source>
</evidence>
<reference evidence="7 8" key="1">
    <citation type="submission" date="2014-12" db="EMBL/GenBank/DDBJ databases">
        <title>Draft genome sequences of 29 type strains of Enterococci.</title>
        <authorList>
            <person name="Zhong Z."/>
            <person name="Sun Z."/>
            <person name="Liu W."/>
            <person name="Zhang W."/>
            <person name="Zhang H."/>
        </authorList>
    </citation>
    <scope>NUCLEOTIDE SEQUENCE [LARGE SCALE GENOMIC DNA]</scope>
    <source>
        <strain evidence="7 8">DSM 15687</strain>
    </source>
</reference>
<dbReference type="GO" id="GO:0005886">
    <property type="term" value="C:plasma membrane"/>
    <property type="evidence" value="ECO:0007669"/>
    <property type="project" value="UniProtKB-SubCell"/>
</dbReference>
<evidence type="ECO:0000256" key="2">
    <source>
        <dbReference type="ARBA" id="ARBA00022475"/>
    </source>
</evidence>
<organism evidence="7 8">
    <name type="scientific">Enterococcus ratti</name>
    <dbReference type="NCBI Taxonomy" id="150033"/>
    <lineage>
        <taxon>Bacteria</taxon>
        <taxon>Bacillati</taxon>
        <taxon>Bacillota</taxon>
        <taxon>Bacilli</taxon>
        <taxon>Lactobacillales</taxon>
        <taxon>Enterococcaceae</taxon>
        <taxon>Enterococcus</taxon>
    </lineage>
</organism>
<feature type="transmembrane region" description="Helical" evidence="6">
    <location>
        <begin position="299"/>
        <end position="318"/>
    </location>
</feature>
<comment type="subcellular location">
    <subcellularLocation>
        <location evidence="1">Cell membrane</location>
        <topology evidence="1">Multi-pass membrane protein</topology>
    </subcellularLocation>
</comment>
<feature type="transmembrane region" description="Helical" evidence="6">
    <location>
        <begin position="189"/>
        <end position="214"/>
    </location>
</feature>
<name>A0A1L8WSH1_9ENTE</name>
<comment type="caution">
    <text evidence="7">The sequence shown here is derived from an EMBL/GenBank/DDBJ whole genome shotgun (WGS) entry which is preliminary data.</text>
</comment>
<gene>
    <name evidence="7" type="ORF">RV14_GL000130</name>
</gene>
<sequence length="533" mass="59699">MNKKLMQGTFWLTFANLLCKVLGVLYLIPWLSMIGNNQEGMLATTLYNVGYLPYGLFLMLGTVGFPNAIAKKVAIATKENDAAACQLIFRSTINIMFGIGIVSALLMYFFAPLLAGISPIANVNNGILAIRSLCPSLVAIPILSAMRGYFQGKNFLRPYGTSLIIEQAVRVLVILAGTFYLRVLTNGTILQAVLISTVASFFGGLAAIIHMYFIGHKNNYFKIRDFFLSTRYFQQENRSASLEIIRETLPFIFVGSVITIVQMIDQVTMKPLLHFFKPEITNQQLEFLFSRASVNPNKLTLILISMVGTVAISSLPILSTLRKKDRLRIEKTVGDSFSIALLILLPALAGMSLLAGPLYTLFFGYDPDSVGYFQFALLASLFFSLFTILSTMLQSLNHHRIAIYLTVEAIILKIIFQIIGLAVLGGYGMSFSNTFAFAIVFIRGYYYMCKEYRIAPLAKIRFFFLKTFRSTLFMLIVCMLFFVLLNSQLTMTSKTHAVVYCVGLGVVGGLTFLFAQFGKNTFRFLKNFQQRRH</sequence>
<feature type="transmembrane region" description="Helical" evidence="6">
    <location>
        <begin position="497"/>
        <end position="517"/>
    </location>
</feature>
<dbReference type="InterPro" id="IPR050833">
    <property type="entry name" value="Poly_Biosynth_Transport"/>
</dbReference>
<keyword evidence="3 6" id="KW-0812">Transmembrane</keyword>
<dbReference type="InterPro" id="IPR002797">
    <property type="entry name" value="Polysacc_synth"/>
</dbReference>
<evidence type="ECO:0000313" key="8">
    <source>
        <dbReference type="Proteomes" id="UP000182152"/>
    </source>
</evidence>
<feature type="transmembrane region" description="Helical" evidence="6">
    <location>
        <begin position="429"/>
        <end position="446"/>
    </location>
</feature>
<feature type="transmembrane region" description="Helical" evidence="6">
    <location>
        <begin position="371"/>
        <end position="389"/>
    </location>
</feature>
<dbReference type="PANTHER" id="PTHR30250:SF21">
    <property type="entry name" value="LIPID II FLIPPASE MURJ"/>
    <property type="match status" value="1"/>
</dbReference>
<dbReference type="STRING" id="150033.RV14_GL000130"/>
<dbReference type="Proteomes" id="UP000182152">
    <property type="component" value="Unassembled WGS sequence"/>
</dbReference>
<keyword evidence="4 6" id="KW-1133">Transmembrane helix</keyword>
<dbReference type="OrthoDB" id="9775950at2"/>
<keyword evidence="2" id="KW-1003">Cell membrane</keyword>
<feature type="transmembrane region" description="Helical" evidence="6">
    <location>
        <begin position="401"/>
        <end position="423"/>
    </location>
</feature>
<proteinExistence type="predicted"/>
<keyword evidence="8" id="KW-1185">Reference proteome</keyword>
<dbReference type="AlphaFoldDB" id="A0A1L8WSH1"/>
<dbReference type="EMBL" id="JXLB01000001">
    <property type="protein sequence ID" value="OJG83953.1"/>
    <property type="molecule type" value="Genomic_DNA"/>
</dbReference>
<dbReference type="Pfam" id="PF01943">
    <property type="entry name" value="Polysacc_synt"/>
    <property type="match status" value="1"/>
</dbReference>
<feature type="transmembrane region" description="Helical" evidence="6">
    <location>
        <begin position="12"/>
        <end position="31"/>
    </location>
</feature>
<feature type="transmembrane region" description="Helical" evidence="6">
    <location>
        <begin position="339"/>
        <end position="365"/>
    </location>
</feature>
<feature type="transmembrane region" description="Helical" evidence="6">
    <location>
        <begin position="51"/>
        <end position="70"/>
    </location>
</feature>
<protein>
    <submittedName>
        <fullName evidence="7">Polysaccharide biosynthesis protein</fullName>
    </submittedName>
</protein>
<evidence type="ECO:0000256" key="5">
    <source>
        <dbReference type="ARBA" id="ARBA00023136"/>
    </source>
</evidence>
<evidence type="ECO:0000256" key="1">
    <source>
        <dbReference type="ARBA" id="ARBA00004651"/>
    </source>
</evidence>
<keyword evidence="5 6" id="KW-0472">Membrane</keyword>
<evidence type="ECO:0000313" key="7">
    <source>
        <dbReference type="EMBL" id="OJG83953.1"/>
    </source>
</evidence>
<feature type="transmembrane region" description="Helical" evidence="6">
    <location>
        <begin position="244"/>
        <end position="264"/>
    </location>
</feature>
<feature type="transmembrane region" description="Helical" evidence="6">
    <location>
        <begin position="91"/>
        <end position="115"/>
    </location>
</feature>
<feature type="transmembrane region" description="Helical" evidence="6">
    <location>
        <begin position="162"/>
        <end position="183"/>
    </location>
</feature>
<accession>A0A1L8WSH1</accession>
<evidence type="ECO:0000256" key="4">
    <source>
        <dbReference type="ARBA" id="ARBA00022989"/>
    </source>
</evidence>
<dbReference type="RefSeq" id="WP_071854430.1">
    <property type="nucleotide sequence ID" value="NZ_JXLB01000001.1"/>
</dbReference>